<dbReference type="InterPro" id="IPR014721">
    <property type="entry name" value="Ribsml_uS5_D2-typ_fold_subgr"/>
</dbReference>
<dbReference type="AlphaFoldDB" id="A0A4R8L8H7"/>
<accession>A0A4R8L8H7</accession>
<dbReference type="EMBL" id="SORE01000033">
    <property type="protein sequence ID" value="TDY38230.1"/>
    <property type="molecule type" value="Genomic_DNA"/>
</dbReference>
<comment type="caution">
    <text evidence="8">The sequence shown here is derived from an EMBL/GenBank/DDBJ whole genome shotgun (WGS) entry which is preliminary data.</text>
</comment>
<dbReference type="Pfam" id="PF00009">
    <property type="entry name" value="GTP_EFTU"/>
    <property type="match status" value="1"/>
</dbReference>
<dbReference type="SUPFAM" id="SSF50447">
    <property type="entry name" value="Translation proteins"/>
    <property type="match status" value="1"/>
</dbReference>
<proteinExistence type="predicted"/>
<keyword evidence="5" id="KW-0342">GTP-binding</keyword>
<dbReference type="InterPro" id="IPR000795">
    <property type="entry name" value="T_Tr_GTP-bd_dom"/>
</dbReference>
<dbReference type="SUPFAM" id="SSF52540">
    <property type="entry name" value="P-loop containing nucleoside triphosphate hydrolases"/>
    <property type="match status" value="1"/>
</dbReference>
<evidence type="ECO:0000256" key="2">
    <source>
        <dbReference type="ARBA" id="ARBA00022741"/>
    </source>
</evidence>
<evidence type="ECO:0000256" key="3">
    <source>
        <dbReference type="ARBA" id="ARBA00022768"/>
    </source>
</evidence>
<keyword evidence="2" id="KW-0547">Nucleotide-binding</keyword>
<dbReference type="Pfam" id="PF00679">
    <property type="entry name" value="EFG_C"/>
    <property type="match status" value="1"/>
</dbReference>
<sequence>MAYVQHWMGALMQYGPDAIRTVALLGHAGCGKTSLVEALLHRGGAVHTPGSVERGTTVCDFDPLERKYHHSLNSAVVHLHYRNTRIYMLDTPGYPDFSGQSISALPAVETAAIVINAQNGIEMTTRHMMTRAEERKLCRMIIVNGIDREKVDLTGLVTQIQTAFGKRCLPINLPAQGGSQVVDCFFNPAGDADCLSVAAVHNTLVDQVIEIDPALMDLYLEQGEAISPEQLHEPFERALREGHLVPICFTSAANGAGIAELLDVFVRLLPAPTEGNPPLFYRDNGGRKEVVRAEPVTDKHVLAHAFKIVVDPYIGKMAVFRIHQGTIRRDSQLYIGDRRQPFRVAHLMMLQGKDHVDVTQAGPGDICATAKVDEIGFDTVLHDAPEDGNIHLTPLHFPTAIYGLAIEPARRGNEQRLWEILQKLSAEDPCLRIEHPVGTNETVVRGLGELHLRLMLERLSDQYKLEVVTHPPTIAYRETIGAKAEGHCRHKKQTGGAGQFGEVMLRIEPLPRGTGFEFVDVVKGGAIPGQFIPAVEKGVQQVIDSGPLGGFPMQDVRVTVFDGKSHPVDSKEVAFVSAGRKAFIDAVMKAQPVLLEPIVDIEVMTPETTMGDIIGDLSARRGQVHGTRAATGNAVVVVGQVPLSELNDYQSRLNAIAGGHGNYSIQLSHYDPVLPAQQERIVSKHRKQGDDGAA</sequence>
<dbReference type="Pfam" id="PF03764">
    <property type="entry name" value="EFG_IV"/>
    <property type="match status" value="1"/>
</dbReference>
<dbReference type="InterPro" id="IPR053905">
    <property type="entry name" value="EF-G-like_DII"/>
</dbReference>
<feature type="domain" description="Tr-type G" evidence="7">
    <location>
        <begin position="17"/>
        <end position="273"/>
    </location>
</feature>
<dbReference type="Gene3D" id="3.30.70.240">
    <property type="match status" value="1"/>
</dbReference>
<dbReference type="Gene3D" id="3.30.230.10">
    <property type="match status" value="1"/>
</dbReference>
<evidence type="ECO:0000313" key="9">
    <source>
        <dbReference type="Proteomes" id="UP000295509"/>
    </source>
</evidence>
<dbReference type="InterPro" id="IPR020568">
    <property type="entry name" value="Ribosomal_Su5_D2-typ_SF"/>
</dbReference>
<comment type="function">
    <text evidence="6">Catalyzes the GTP-dependent ribosomal translocation step during translation elongation. During this step, the ribosome changes from the pre-translocational (PRE) to the post-translocational (POST) state as the newly formed A-site-bound peptidyl-tRNA and P-site-bound deacylated tRNA move to the P and E sites, respectively. Catalyzes the coordinated movement of the two tRNA molecules, the mRNA and conformational changes in the ribosome.</text>
</comment>
<dbReference type="GO" id="GO:0003746">
    <property type="term" value="F:translation elongation factor activity"/>
    <property type="evidence" value="ECO:0007669"/>
    <property type="project" value="UniProtKB-KW"/>
</dbReference>
<dbReference type="InterPro" id="IPR009000">
    <property type="entry name" value="Transl_B-barrel_sf"/>
</dbReference>
<dbReference type="FunFam" id="3.30.230.10:FF:000003">
    <property type="entry name" value="Elongation factor G"/>
    <property type="match status" value="1"/>
</dbReference>
<keyword evidence="4" id="KW-0648">Protein biosynthesis</keyword>
<dbReference type="Proteomes" id="UP000295509">
    <property type="component" value="Unassembled WGS sequence"/>
</dbReference>
<dbReference type="InterPro" id="IPR035647">
    <property type="entry name" value="EFG_III/V"/>
</dbReference>
<evidence type="ECO:0000259" key="7">
    <source>
        <dbReference type="PROSITE" id="PS51722"/>
    </source>
</evidence>
<dbReference type="PANTHER" id="PTHR43261:SF6">
    <property type="entry name" value="ELONGATION FACTOR G-LIKE PROTEIN"/>
    <property type="match status" value="1"/>
</dbReference>
<dbReference type="CDD" id="cd04170">
    <property type="entry name" value="EF-G_bact"/>
    <property type="match status" value="1"/>
</dbReference>
<dbReference type="GO" id="GO:0097216">
    <property type="term" value="F:guanosine tetraphosphate binding"/>
    <property type="evidence" value="ECO:0007669"/>
    <property type="project" value="UniProtKB-ARBA"/>
</dbReference>
<evidence type="ECO:0000256" key="1">
    <source>
        <dbReference type="ARBA" id="ARBA00017872"/>
    </source>
</evidence>
<evidence type="ECO:0000256" key="4">
    <source>
        <dbReference type="ARBA" id="ARBA00022917"/>
    </source>
</evidence>
<dbReference type="Gene3D" id="2.40.30.10">
    <property type="entry name" value="Translation factors"/>
    <property type="match status" value="1"/>
</dbReference>
<dbReference type="Pfam" id="PF22042">
    <property type="entry name" value="EF-G_D2"/>
    <property type="match status" value="1"/>
</dbReference>
<keyword evidence="3 8" id="KW-0251">Elongation factor</keyword>
<dbReference type="InterPro" id="IPR041095">
    <property type="entry name" value="EFG_II"/>
</dbReference>
<dbReference type="NCBIfam" id="NF009891">
    <property type="entry name" value="PRK13351.1-1"/>
    <property type="match status" value="1"/>
</dbReference>
<dbReference type="InterPro" id="IPR047872">
    <property type="entry name" value="EFG_IV"/>
</dbReference>
<dbReference type="SMART" id="SM00889">
    <property type="entry name" value="EFG_IV"/>
    <property type="match status" value="1"/>
</dbReference>
<dbReference type="Pfam" id="PF14492">
    <property type="entry name" value="EFG_III"/>
    <property type="match status" value="1"/>
</dbReference>
<keyword evidence="9" id="KW-1185">Reference proteome</keyword>
<dbReference type="InterPro" id="IPR005517">
    <property type="entry name" value="Transl_elong_EFG/EF2_IV"/>
</dbReference>
<dbReference type="Gene3D" id="3.30.70.870">
    <property type="entry name" value="Elongation Factor G (Translational Gtpase), domain 3"/>
    <property type="match status" value="1"/>
</dbReference>
<reference evidence="8 9" key="1">
    <citation type="submission" date="2019-03" db="EMBL/GenBank/DDBJ databases">
        <title>Genomic Encyclopedia of Type Strains, Phase III (KMG-III): the genomes of soil and plant-associated and newly described type strains.</title>
        <authorList>
            <person name="Whitman W."/>
        </authorList>
    </citation>
    <scope>NUCLEOTIDE SEQUENCE [LARGE SCALE GENOMIC DNA]</scope>
    <source>
        <strain evidence="8 9">LMG 29544</strain>
    </source>
</reference>
<evidence type="ECO:0000256" key="5">
    <source>
        <dbReference type="ARBA" id="ARBA00023134"/>
    </source>
</evidence>
<dbReference type="SUPFAM" id="SSF54211">
    <property type="entry name" value="Ribosomal protein S5 domain 2-like"/>
    <property type="match status" value="1"/>
</dbReference>
<dbReference type="CDD" id="cd03713">
    <property type="entry name" value="EFG_mtEFG_C"/>
    <property type="match status" value="1"/>
</dbReference>
<dbReference type="PROSITE" id="PS51722">
    <property type="entry name" value="G_TR_2"/>
    <property type="match status" value="1"/>
</dbReference>
<dbReference type="Gene3D" id="3.40.50.300">
    <property type="entry name" value="P-loop containing nucleotide triphosphate hydrolases"/>
    <property type="match status" value="1"/>
</dbReference>
<dbReference type="GO" id="GO:0003924">
    <property type="term" value="F:GTPase activity"/>
    <property type="evidence" value="ECO:0007669"/>
    <property type="project" value="InterPro"/>
</dbReference>
<gene>
    <name evidence="8" type="ORF">BX592_13331</name>
</gene>
<dbReference type="InterPro" id="IPR027417">
    <property type="entry name" value="P-loop_NTPase"/>
</dbReference>
<dbReference type="SMART" id="SM00838">
    <property type="entry name" value="EFG_C"/>
    <property type="match status" value="1"/>
</dbReference>
<dbReference type="InterPro" id="IPR035649">
    <property type="entry name" value="EFG_V"/>
</dbReference>
<dbReference type="SUPFAM" id="SSF54980">
    <property type="entry name" value="EF-G C-terminal domain-like"/>
    <property type="match status" value="2"/>
</dbReference>
<dbReference type="GO" id="GO:0032790">
    <property type="term" value="P:ribosome disassembly"/>
    <property type="evidence" value="ECO:0007669"/>
    <property type="project" value="TreeGrafter"/>
</dbReference>
<protein>
    <recommendedName>
        <fullName evidence="1">Elongation factor G</fullName>
    </recommendedName>
</protein>
<organism evidence="8 9">
    <name type="scientific">Paraburkholderia rhizosphaerae</name>
    <dbReference type="NCBI Taxonomy" id="480658"/>
    <lineage>
        <taxon>Bacteria</taxon>
        <taxon>Pseudomonadati</taxon>
        <taxon>Pseudomonadota</taxon>
        <taxon>Betaproteobacteria</taxon>
        <taxon>Burkholderiales</taxon>
        <taxon>Burkholderiaceae</taxon>
        <taxon>Paraburkholderia</taxon>
    </lineage>
</organism>
<dbReference type="PANTHER" id="PTHR43261">
    <property type="entry name" value="TRANSLATION ELONGATION FACTOR G-RELATED"/>
    <property type="match status" value="1"/>
</dbReference>
<evidence type="ECO:0000313" key="8">
    <source>
        <dbReference type="EMBL" id="TDY38230.1"/>
    </source>
</evidence>
<dbReference type="NCBIfam" id="NF009381">
    <property type="entry name" value="PRK12740.1-5"/>
    <property type="match status" value="1"/>
</dbReference>
<dbReference type="InterPro" id="IPR000640">
    <property type="entry name" value="EFG_V-like"/>
</dbReference>
<evidence type="ECO:0000256" key="6">
    <source>
        <dbReference type="ARBA" id="ARBA00024731"/>
    </source>
</evidence>
<dbReference type="GO" id="GO:0005525">
    <property type="term" value="F:GTP binding"/>
    <property type="evidence" value="ECO:0007669"/>
    <property type="project" value="UniProtKB-KW"/>
</dbReference>
<name>A0A4R8L8H7_9BURK</name>
<dbReference type="CDD" id="cd01434">
    <property type="entry name" value="EFG_mtEFG1_IV"/>
    <property type="match status" value="1"/>
</dbReference>
<dbReference type="FunFam" id="3.30.70.240:FF:000001">
    <property type="entry name" value="Elongation factor G"/>
    <property type="match status" value="1"/>
</dbReference>